<dbReference type="OrthoDB" id="269729at2157"/>
<feature type="region of interest" description="Disordered" evidence="1">
    <location>
        <begin position="362"/>
        <end position="432"/>
    </location>
</feature>
<dbReference type="Proteomes" id="UP000509750">
    <property type="component" value="Chromosome"/>
</dbReference>
<keyword evidence="3" id="KW-1185">Reference proteome</keyword>
<evidence type="ECO:0000313" key="2">
    <source>
        <dbReference type="EMBL" id="QLG27097.1"/>
    </source>
</evidence>
<organism evidence="2 3">
    <name type="scientific">Halorarum halophilum</name>
    <dbReference type="NCBI Taxonomy" id="2743090"/>
    <lineage>
        <taxon>Archaea</taxon>
        <taxon>Methanobacteriati</taxon>
        <taxon>Methanobacteriota</taxon>
        <taxon>Stenosarchaea group</taxon>
        <taxon>Halobacteria</taxon>
        <taxon>Halobacteriales</taxon>
        <taxon>Haloferacaceae</taxon>
        <taxon>Halorarum</taxon>
    </lineage>
</organism>
<protein>
    <recommendedName>
        <fullName evidence="4">CHAT domain-containing protein</fullName>
    </recommendedName>
</protein>
<evidence type="ECO:0000313" key="3">
    <source>
        <dbReference type="Proteomes" id="UP000509750"/>
    </source>
</evidence>
<name>A0A7D5KD20_9EURY</name>
<dbReference type="RefSeq" id="WP_179168672.1">
    <property type="nucleotide sequence ID" value="NZ_CP058529.1"/>
</dbReference>
<reference evidence="2 3" key="1">
    <citation type="submission" date="2020-07" db="EMBL/GenBank/DDBJ databases">
        <title>Gai3-2, isolated from salt lake.</title>
        <authorList>
            <person name="Cui H."/>
            <person name="Shi X."/>
        </authorList>
    </citation>
    <scope>NUCLEOTIDE SEQUENCE [LARGE SCALE GENOMIC DNA]</scope>
    <source>
        <strain evidence="2 3">Gai3-2</strain>
    </source>
</reference>
<evidence type="ECO:0008006" key="4">
    <source>
        <dbReference type="Google" id="ProtNLM"/>
    </source>
</evidence>
<dbReference type="GeneID" id="56028338"/>
<dbReference type="AlphaFoldDB" id="A0A7D5KD20"/>
<accession>A0A7D5KD20</accession>
<proteinExistence type="predicted"/>
<evidence type="ECO:0000256" key="1">
    <source>
        <dbReference type="SAM" id="MobiDB-lite"/>
    </source>
</evidence>
<gene>
    <name evidence="2" type="ORF">HUG10_05855</name>
</gene>
<sequence length="738" mass="79575">MSEPRERPVEPLTLVSVDGPADYEIADHIEEVRMPLRVDDVTGCPSRIDSDGSYPTPVDARWRITAGSITPLCTADVYVRTPDNAVVATATADSTATVPPGRHVLELSTAPVKTYLSLEGPALVRYDGRYPTVSFDGGADRIEIGARSRHETPAGTVTVTEDPADVAAGLSTFGSALATTSPERSFPTLRGHPPLLELGDDFEVPPLVERVDTGVELAVPFEYGPLFSAAPAAYYLGASIHESDRPSLEAGGRSYRLPTEHEDLAAELGRLLRHCFTLDCATRACSAGLYDVDLQVHESLTARLDPPWSEWYEMDLADRTAAYLDVPLAATEGEIGWPQTTDVKPVAENASILPFLAADLSTVRSPPPTPTVPNGGGSTPLDEFVRNERSTAFTRGAERAGSGDAAPPDTFRSPTQNVTEEDEAVVSPRPAESTSLAWVGPGYPMRAAKPTVAAYRRRLDRTPSADLTIDVTVVCNDKRMTEEADDVYGFRDHVVFEVTQKDGLTVEELRELLRGEHDFLHYIGHVDQRGVECTDGFLDLRSQSDTGVDAFLLNACTSYRQGMALVEAGALGGVVSLTELPNSLATRVGRDLARLFDAGFPLDAALDVVGRGPFAGSSYTIVGDPRVQLCQCASGTPIVVDAISEPEDDAIEFDVWRYPTSAFEIGSMSGVVFADSQRQHVGSGQCGQLRVTKTDLENMLSFGSFPLSAAGRIYWSTELTATELFDAMDPQSQSPDRR</sequence>
<dbReference type="EMBL" id="CP058529">
    <property type="protein sequence ID" value="QLG27097.1"/>
    <property type="molecule type" value="Genomic_DNA"/>
</dbReference>
<dbReference type="KEGG" id="halg:HUG10_05855"/>